<dbReference type="HOGENOM" id="CLU_1467970_0_0_1"/>
<feature type="region of interest" description="Disordered" evidence="6">
    <location>
        <begin position="1"/>
        <end position="43"/>
    </location>
</feature>
<evidence type="ECO:0000256" key="4">
    <source>
        <dbReference type="ARBA" id="ARBA00022989"/>
    </source>
</evidence>
<keyword evidence="5 7" id="KW-0472">Membrane</keyword>
<dbReference type="STRING" id="914234.M2PAE3"/>
<evidence type="ECO:0000256" key="3">
    <source>
        <dbReference type="ARBA" id="ARBA00022824"/>
    </source>
</evidence>
<dbReference type="InterPro" id="IPR024512">
    <property type="entry name" value="Ser_palmitoyltrfase_ssu-like"/>
</dbReference>
<name>M2PAE3_CERS8</name>
<comment type="subcellular location">
    <subcellularLocation>
        <location evidence="1">Endoplasmic reticulum membrane</location>
        <topology evidence="1">Multi-pass membrane protein</topology>
    </subcellularLocation>
</comment>
<reference evidence="8 9" key="1">
    <citation type="journal article" date="2012" name="Proc. Natl. Acad. Sci. U.S.A.">
        <title>Comparative genomics of Ceriporiopsis subvermispora and Phanerochaete chrysosporium provide insight into selective ligninolysis.</title>
        <authorList>
            <person name="Fernandez-Fueyo E."/>
            <person name="Ruiz-Duenas F.J."/>
            <person name="Ferreira P."/>
            <person name="Floudas D."/>
            <person name="Hibbett D.S."/>
            <person name="Canessa P."/>
            <person name="Larrondo L.F."/>
            <person name="James T.Y."/>
            <person name="Seelenfreund D."/>
            <person name="Lobos S."/>
            <person name="Polanco R."/>
            <person name="Tello M."/>
            <person name="Honda Y."/>
            <person name="Watanabe T."/>
            <person name="Watanabe T."/>
            <person name="Ryu J.S."/>
            <person name="Kubicek C.P."/>
            <person name="Schmoll M."/>
            <person name="Gaskell J."/>
            <person name="Hammel K.E."/>
            <person name="St John F.J."/>
            <person name="Vanden Wymelenberg A."/>
            <person name="Sabat G."/>
            <person name="Splinter BonDurant S."/>
            <person name="Syed K."/>
            <person name="Yadav J.S."/>
            <person name="Doddapaneni H."/>
            <person name="Subramanian V."/>
            <person name="Lavin J.L."/>
            <person name="Oguiza J.A."/>
            <person name="Perez G."/>
            <person name="Pisabarro A.G."/>
            <person name="Ramirez L."/>
            <person name="Santoyo F."/>
            <person name="Master E."/>
            <person name="Coutinho P.M."/>
            <person name="Henrissat B."/>
            <person name="Lombard V."/>
            <person name="Magnuson J.K."/>
            <person name="Kuees U."/>
            <person name="Hori C."/>
            <person name="Igarashi K."/>
            <person name="Samejima M."/>
            <person name="Held B.W."/>
            <person name="Barry K.W."/>
            <person name="LaButti K.M."/>
            <person name="Lapidus A."/>
            <person name="Lindquist E.A."/>
            <person name="Lucas S.M."/>
            <person name="Riley R."/>
            <person name="Salamov A.A."/>
            <person name="Hoffmeister D."/>
            <person name="Schwenk D."/>
            <person name="Hadar Y."/>
            <person name="Yarden O."/>
            <person name="de Vries R.P."/>
            <person name="Wiebenga A."/>
            <person name="Stenlid J."/>
            <person name="Eastwood D."/>
            <person name="Grigoriev I.V."/>
            <person name="Berka R.M."/>
            <person name="Blanchette R.A."/>
            <person name="Kersten P."/>
            <person name="Martinez A.T."/>
            <person name="Vicuna R."/>
            <person name="Cullen D."/>
        </authorList>
    </citation>
    <scope>NUCLEOTIDE SEQUENCE [LARGE SCALE GENOMIC DNA]</scope>
    <source>
        <strain evidence="8 9">B</strain>
    </source>
</reference>
<proteinExistence type="predicted"/>
<dbReference type="EMBL" id="KB445811">
    <property type="protein sequence ID" value="EMD32459.1"/>
    <property type="molecule type" value="Genomic_DNA"/>
</dbReference>
<dbReference type="GO" id="GO:0005789">
    <property type="term" value="C:endoplasmic reticulum membrane"/>
    <property type="evidence" value="ECO:0007669"/>
    <property type="project" value="UniProtKB-SubCell"/>
</dbReference>
<feature type="transmembrane region" description="Helical" evidence="7">
    <location>
        <begin position="93"/>
        <end position="114"/>
    </location>
</feature>
<gene>
    <name evidence="8" type="ORF">CERSUDRAFT_99539</name>
</gene>
<sequence>MFKSSPRTRLPPAAPAAPPTPKSAASPPKYPPASRTRSSPYEYSRAPGTADVLFGLTLPYQAPRSVLARALWRRRIWFETTFALSMLEPWEKVLVMMLLYAALLLLGTGVALYLPQHLAFLHARAAYYFLGLEPAPASVSSNTLSSAGSSLSSVYGTLADASEGLWDAGQAVVRWGRAVASGEA</sequence>
<accession>M2PAE3</accession>
<organism evidence="8 9">
    <name type="scientific">Ceriporiopsis subvermispora (strain B)</name>
    <name type="common">White-rot fungus</name>
    <name type="synonym">Gelatoporia subvermispora</name>
    <dbReference type="NCBI Taxonomy" id="914234"/>
    <lineage>
        <taxon>Eukaryota</taxon>
        <taxon>Fungi</taxon>
        <taxon>Dikarya</taxon>
        <taxon>Basidiomycota</taxon>
        <taxon>Agaricomycotina</taxon>
        <taxon>Agaricomycetes</taxon>
        <taxon>Polyporales</taxon>
        <taxon>Gelatoporiaceae</taxon>
        <taxon>Gelatoporia</taxon>
    </lineage>
</organism>
<evidence type="ECO:0000256" key="6">
    <source>
        <dbReference type="SAM" id="MobiDB-lite"/>
    </source>
</evidence>
<keyword evidence="2 7" id="KW-0812">Transmembrane</keyword>
<keyword evidence="3" id="KW-0256">Endoplasmic reticulum</keyword>
<evidence type="ECO:0000313" key="9">
    <source>
        <dbReference type="Proteomes" id="UP000016930"/>
    </source>
</evidence>
<dbReference type="AlphaFoldDB" id="M2PAE3"/>
<feature type="compositionally biased region" description="Pro residues" evidence="6">
    <location>
        <begin position="12"/>
        <end position="21"/>
    </location>
</feature>
<protein>
    <submittedName>
        <fullName evidence="8">Uncharacterized protein</fullName>
    </submittedName>
</protein>
<feature type="compositionally biased region" description="Low complexity" evidence="6">
    <location>
        <begin position="1"/>
        <end position="11"/>
    </location>
</feature>
<dbReference type="Proteomes" id="UP000016930">
    <property type="component" value="Unassembled WGS sequence"/>
</dbReference>
<dbReference type="Pfam" id="PF11779">
    <property type="entry name" value="SPT_ssu-like"/>
    <property type="match status" value="1"/>
</dbReference>
<evidence type="ECO:0000256" key="7">
    <source>
        <dbReference type="SAM" id="Phobius"/>
    </source>
</evidence>
<evidence type="ECO:0000256" key="1">
    <source>
        <dbReference type="ARBA" id="ARBA00004477"/>
    </source>
</evidence>
<keyword evidence="4 7" id="KW-1133">Transmembrane helix</keyword>
<evidence type="ECO:0000313" key="8">
    <source>
        <dbReference type="EMBL" id="EMD32459.1"/>
    </source>
</evidence>
<dbReference type="OrthoDB" id="202672at2759"/>
<keyword evidence="9" id="KW-1185">Reference proteome</keyword>
<evidence type="ECO:0000256" key="2">
    <source>
        <dbReference type="ARBA" id="ARBA00022692"/>
    </source>
</evidence>
<evidence type="ECO:0000256" key="5">
    <source>
        <dbReference type="ARBA" id="ARBA00023136"/>
    </source>
</evidence>